<proteinExistence type="predicted"/>
<dbReference type="InterPro" id="IPR007361">
    <property type="entry name" value="DUF427"/>
</dbReference>
<evidence type="ECO:0000313" key="2">
    <source>
        <dbReference type="EMBL" id="CCH79674.1"/>
    </source>
</evidence>
<dbReference type="EMBL" id="CAJB01000385">
    <property type="protein sequence ID" value="CCH79674.1"/>
    <property type="molecule type" value="Genomic_DNA"/>
</dbReference>
<reference evidence="2 3" key="1">
    <citation type="journal article" date="2013" name="ISME J.">
        <title>A metabolic model for members of the genus Tetrasphaera involved in enhanced biological phosphorus removal.</title>
        <authorList>
            <person name="Kristiansen R."/>
            <person name="Nguyen H.T.T."/>
            <person name="Saunders A.M."/>
            <person name="Nielsen J.L."/>
            <person name="Wimmer R."/>
            <person name="Le V.Q."/>
            <person name="McIlroy S.J."/>
            <person name="Petrovski S."/>
            <person name="Seviour R.J."/>
            <person name="Calteau A."/>
            <person name="Nielsen K.L."/>
            <person name="Nielsen P.H."/>
        </authorList>
    </citation>
    <scope>NUCLEOTIDE SEQUENCE [LARGE SCALE GENOMIC DNA]</scope>
    <source>
        <strain evidence="2 3">T1-X7</strain>
    </source>
</reference>
<dbReference type="Pfam" id="PF04248">
    <property type="entry name" value="NTP_transf_9"/>
    <property type="match status" value="1"/>
</dbReference>
<dbReference type="Gene3D" id="2.170.150.40">
    <property type="entry name" value="Domain of unknown function (DUF427)"/>
    <property type="match status" value="1"/>
</dbReference>
<dbReference type="OrthoDB" id="285364at2"/>
<dbReference type="PANTHER" id="PTHR34310">
    <property type="entry name" value="DUF427 DOMAIN PROTEIN (AFU_ORTHOLOGUE AFUA_3G02220)"/>
    <property type="match status" value="1"/>
</dbReference>
<dbReference type="PANTHER" id="PTHR34310:SF9">
    <property type="entry name" value="BLR5716 PROTEIN"/>
    <property type="match status" value="1"/>
</dbReference>
<protein>
    <recommendedName>
        <fullName evidence="1">DUF427 domain-containing protein</fullName>
    </recommendedName>
</protein>
<name>A0A077M6B7_9MICO</name>
<dbReference type="AlphaFoldDB" id="A0A077M6B7"/>
<gene>
    <name evidence="2" type="ORF">BN12_530008</name>
</gene>
<dbReference type="InterPro" id="IPR038694">
    <property type="entry name" value="DUF427_sf"/>
</dbReference>
<dbReference type="STRING" id="1194083.BN12_530008"/>
<feature type="domain" description="DUF427" evidence="1">
    <location>
        <begin position="152"/>
        <end position="239"/>
    </location>
</feature>
<evidence type="ECO:0000313" key="3">
    <source>
        <dbReference type="Proteomes" id="UP000035721"/>
    </source>
</evidence>
<keyword evidence="3" id="KW-1185">Reference proteome</keyword>
<organism evidence="2 3">
    <name type="scientific">Nostocoides japonicum T1-X7</name>
    <dbReference type="NCBI Taxonomy" id="1194083"/>
    <lineage>
        <taxon>Bacteria</taxon>
        <taxon>Bacillati</taxon>
        <taxon>Actinomycetota</taxon>
        <taxon>Actinomycetes</taxon>
        <taxon>Micrococcales</taxon>
        <taxon>Intrasporangiaceae</taxon>
        <taxon>Nostocoides</taxon>
    </lineage>
</organism>
<accession>A0A077M6B7</accession>
<sequence length="258" mass="28507">MAIDLRAERFRDLTELRQVATEKRVRALLDGETVLDSRAALLVWEPRRVTPLYAVPPGDIAVTLSEAEPAALPDDLPAVLSPVHPEWHTTPGRSLTLEGHGEVAFRPDDPALGGRVIVHSRPFTWMEEDEVVLGHPRDPYSRIDTARSSRHVRVLVGDVVVADSTRPVALFETGLPVRWYLPPEDVRTDLLRPSDTHTTCPYKGVASYLSAEDAPDVAWFYPEPLHDAAPVAGMLCFWRDAAVLVDDVRADGSMPGES</sequence>
<dbReference type="Proteomes" id="UP000035721">
    <property type="component" value="Unassembled WGS sequence"/>
</dbReference>
<evidence type="ECO:0000259" key="1">
    <source>
        <dbReference type="Pfam" id="PF04248"/>
    </source>
</evidence>
<comment type="caution">
    <text evidence="2">The sequence shown here is derived from an EMBL/GenBank/DDBJ whole genome shotgun (WGS) entry which is preliminary data.</text>
</comment>
<dbReference type="RefSeq" id="WP_053079982.1">
    <property type="nucleotide sequence ID" value="NZ_HF570958.1"/>
</dbReference>